<protein>
    <submittedName>
        <fullName evidence="1">Uncharacterized protein</fullName>
    </submittedName>
</protein>
<reference evidence="1" key="2">
    <citation type="submission" date="2021-06" db="EMBL/GenBank/DDBJ databases">
        <authorList>
            <consortium name="NCBI Pathogen Detection Project"/>
        </authorList>
    </citation>
    <scope>NUCLEOTIDE SEQUENCE</scope>
    <source>
        <strain evidence="1">Clostridioides</strain>
    </source>
</reference>
<sequence>MICSNKEKVETALMIDYLKKNEPTEWRTIETIISSTYALSNFKKENKDIMNQK</sequence>
<dbReference type="RefSeq" id="WP_003425617.1">
    <property type="nucleotide sequence ID" value="NZ_BIMY01000032.1"/>
</dbReference>
<evidence type="ECO:0000313" key="2">
    <source>
        <dbReference type="Proteomes" id="UP000879542"/>
    </source>
</evidence>
<proteinExistence type="predicted"/>
<comment type="caution">
    <text evidence="1">The sequence shown here is derived from an EMBL/GenBank/DDBJ whole genome shotgun (WGS) entry which is preliminary data.</text>
</comment>
<organism evidence="1 2">
    <name type="scientific">Clostridioides difficile</name>
    <name type="common">Peptoclostridium difficile</name>
    <dbReference type="NCBI Taxonomy" id="1496"/>
    <lineage>
        <taxon>Bacteria</taxon>
        <taxon>Bacillati</taxon>
        <taxon>Bacillota</taxon>
        <taxon>Clostridia</taxon>
        <taxon>Peptostreptococcales</taxon>
        <taxon>Peptostreptococcaceae</taxon>
        <taxon>Clostridioides</taxon>
    </lineage>
</organism>
<name>A0A9P3YUH0_CLODI</name>
<dbReference type="Proteomes" id="UP000879542">
    <property type="component" value="Unassembled WGS sequence"/>
</dbReference>
<dbReference type="AlphaFoldDB" id="A0A9P3YUH0"/>
<gene>
    <name evidence="1" type="ORF">KRQ00_003539</name>
</gene>
<reference evidence="1" key="1">
    <citation type="journal article" date="2018" name="Genome Biol.">
        <title>SKESA: strategic k-mer extension for scrupulous assemblies.</title>
        <authorList>
            <person name="Souvorov A."/>
            <person name="Agarwala R."/>
            <person name="Lipman D.J."/>
        </authorList>
    </citation>
    <scope>NUCLEOTIDE SEQUENCE</scope>
    <source>
        <strain evidence="1">Clostridioides</strain>
    </source>
</reference>
<evidence type="ECO:0000313" key="1">
    <source>
        <dbReference type="EMBL" id="HBH2621730.1"/>
    </source>
</evidence>
<dbReference type="EMBL" id="DAEQIJ010000026">
    <property type="protein sequence ID" value="HBH2621730.1"/>
    <property type="molecule type" value="Genomic_DNA"/>
</dbReference>
<accession>A0A9P3YUH0</accession>